<dbReference type="GO" id="GO:0016780">
    <property type="term" value="F:phosphotransferase activity, for other substituted phosphate groups"/>
    <property type="evidence" value="ECO:0007669"/>
    <property type="project" value="InterPro"/>
</dbReference>
<dbReference type="PATRIC" id="fig|272562.8.peg.1003"/>
<dbReference type="RefSeq" id="WP_010964116.1">
    <property type="nucleotide sequence ID" value="NC_003030.1"/>
</dbReference>
<dbReference type="PIR" id="C96998">
    <property type="entry name" value="C96998"/>
</dbReference>
<dbReference type="EMBL" id="AE001437">
    <property type="protein sequence ID" value="AAK78774.1"/>
    <property type="molecule type" value="Genomic_DNA"/>
</dbReference>
<dbReference type="HOGENOM" id="CLU_049944_4_0_9"/>
<proteinExistence type="predicted"/>
<dbReference type="Gene3D" id="1.20.120.1760">
    <property type="match status" value="1"/>
</dbReference>
<keyword evidence="1" id="KW-1133">Transmembrane helix</keyword>
<dbReference type="eggNOG" id="COG1183">
    <property type="taxonomic scope" value="Bacteria"/>
</dbReference>
<organism evidence="2 3">
    <name type="scientific">Clostridium acetobutylicum (strain ATCC 824 / DSM 792 / JCM 1419 / IAM 19013 / LMG 5710 / NBRC 13948 / NRRL B-527 / VKM B-1787 / 2291 / W)</name>
    <dbReference type="NCBI Taxonomy" id="272562"/>
    <lineage>
        <taxon>Bacteria</taxon>
        <taxon>Bacillati</taxon>
        <taxon>Bacillota</taxon>
        <taxon>Clostridia</taxon>
        <taxon>Eubacteriales</taxon>
        <taxon>Clostridiaceae</taxon>
        <taxon>Clostridium</taxon>
    </lineage>
</organism>
<dbReference type="GeneID" id="44997309"/>
<feature type="transmembrane region" description="Helical" evidence="1">
    <location>
        <begin position="97"/>
        <end position="116"/>
    </location>
</feature>
<feature type="transmembrane region" description="Helical" evidence="1">
    <location>
        <begin position="128"/>
        <end position="150"/>
    </location>
</feature>
<keyword evidence="3" id="KW-1185">Reference proteome</keyword>
<reference evidence="2 3" key="1">
    <citation type="journal article" date="2001" name="J. Bacteriol.">
        <title>Genome sequence and comparative analysis of the solvent-producing bacterium Clostridium acetobutylicum.</title>
        <authorList>
            <person name="Nolling J."/>
            <person name="Breton G."/>
            <person name="Omelchenko M.V."/>
            <person name="Makarova K.S."/>
            <person name="Zeng Q."/>
            <person name="Gibson R."/>
            <person name="Lee H.M."/>
            <person name="Dubois J."/>
            <person name="Qiu D."/>
            <person name="Hitti J."/>
            <person name="Wolf Y.I."/>
            <person name="Tatusov R.L."/>
            <person name="Sabathe F."/>
            <person name="Doucette-Stamm L."/>
            <person name="Soucaille P."/>
            <person name="Daly M.J."/>
            <person name="Bennett G.N."/>
            <person name="Koonin E.V."/>
            <person name="Smith D.R."/>
        </authorList>
    </citation>
    <scope>NUCLEOTIDE SEQUENCE [LARGE SCALE GENOMIC DNA]</scope>
    <source>
        <strain evidence="3">ATCC 824 / DSM 792 / JCM 1419 / LMG 5710 / VKM B-1787</strain>
    </source>
</reference>
<feature type="transmembrane region" description="Helical" evidence="1">
    <location>
        <begin position="5"/>
        <end position="26"/>
    </location>
</feature>
<sequence length="205" mass="22959">MFIGIYNRSVIVTYMGIASAMVGMYLADKHDIRYAILCLVIAGVCDLFDGKIARMCKRTEDEKLFGIQLDSLADVICFSALPISIFYGLGLNKWYHVVIYTAFTLAAITRLGFFNIKVMDSNRDKPVDYYSGLPVTCSAMIFPLFWLLSFCLDRHIFLLIYTIIIAVVAFLFVANIKIKKPKGIAYGVFVVLAVLMSLGIIFIGV</sequence>
<keyword evidence="1" id="KW-0812">Transmembrane</keyword>
<feature type="transmembrane region" description="Helical" evidence="1">
    <location>
        <begin position="183"/>
        <end position="203"/>
    </location>
</feature>
<dbReference type="Proteomes" id="UP000000814">
    <property type="component" value="Chromosome"/>
</dbReference>
<dbReference type="STRING" id="272562.CA_C0798"/>
<dbReference type="InterPro" id="IPR000462">
    <property type="entry name" value="CDP-OH_P_trans"/>
</dbReference>
<name>Q97KW8_CLOAB</name>
<feature type="transmembrane region" description="Helical" evidence="1">
    <location>
        <begin position="32"/>
        <end position="50"/>
    </location>
</feature>
<dbReference type="DNASU" id="1116981"/>
<dbReference type="Pfam" id="PF01066">
    <property type="entry name" value="CDP-OH_P_transf"/>
    <property type="match status" value="1"/>
</dbReference>
<dbReference type="OrthoDB" id="9777147at2"/>
<keyword evidence="1" id="KW-0472">Membrane</keyword>
<dbReference type="KEGG" id="cac:CA_C0798"/>
<dbReference type="AlphaFoldDB" id="Q97KW8"/>
<dbReference type="GO" id="GO:0016020">
    <property type="term" value="C:membrane"/>
    <property type="evidence" value="ECO:0007669"/>
    <property type="project" value="InterPro"/>
</dbReference>
<evidence type="ECO:0000256" key="1">
    <source>
        <dbReference type="SAM" id="Phobius"/>
    </source>
</evidence>
<gene>
    <name evidence="2" type="ordered locus">CA_C0798</name>
</gene>
<feature type="transmembrane region" description="Helical" evidence="1">
    <location>
        <begin position="71"/>
        <end position="91"/>
    </location>
</feature>
<evidence type="ECO:0000313" key="3">
    <source>
        <dbReference type="Proteomes" id="UP000000814"/>
    </source>
</evidence>
<feature type="transmembrane region" description="Helical" evidence="1">
    <location>
        <begin position="156"/>
        <end position="176"/>
    </location>
</feature>
<evidence type="ECO:0000313" key="2">
    <source>
        <dbReference type="EMBL" id="AAK78774.1"/>
    </source>
</evidence>
<dbReference type="InterPro" id="IPR043130">
    <property type="entry name" value="CDP-OH_PTrfase_TM_dom"/>
</dbReference>
<accession>Q97KW8</accession>
<protein>
    <submittedName>
        <fullName evidence="2">Phosphatidylserine synthase</fullName>
    </submittedName>
</protein>
<dbReference type="GO" id="GO:0008654">
    <property type="term" value="P:phospholipid biosynthetic process"/>
    <property type="evidence" value="ECO:0007669"/>
    <property type="project" value="InterPro"/>
</dbReference>